<keyword evidence="3" id="KW-1185">Reference proteome</keyword>
<reference evidence="3" key="1">
    <citation type="journal article" date="2018" name="Nat. Microbiol.">
        <title>Leveraging single-cell genomics to expand the fungal tree of life.</title>
        <authorList>
            <person name="Ahrendt S.R."/>
            <person name="Quandt C.A."/>
            <person name="Ciobanu D."/>
            <person name="Clum A."/>
            <person name="Salamov A."/>
            <person name="Andreopoulos B."/>
            <person name="Cheng J.F."/>
            <person name="Woyke T."/>
            <person name="Pelin A."/>
            <person name="Henrissat B."/>
            <person name="Reynolds N.K."/>
            <person name="Benny G.L."/>
            <person name="Smith M.E."/>
            <person name="James T.Y."/>
            <person name="Grigoriev I.V."/>
        </authorList>
    </citation>
    <scope>NUCLEOTIDE SEQUENCE [LARGE SCALE GENOMIC DNA]</scope>
</reference>
<feature type="region of interest" description="Disordered" evidence="1">
    <location>
        <begin position="193"/>
        <end position="275"/>
    </location>
</feature>
<feature type="compositionally biased region" description="Low complexity" evidence="1">
    <location>
        <begin position="28"/>
        <end position="46"/>
    </location>
</feature>
<sequence>MTILKTTLSSPAPRIGPLHVPDASAQETAQAAIPASPTATSTPPGSAENIYGAAAVCPIISVLVFDDPEENHKPQPQPQPQPLMNMSKDVKDKLETFNSYKNRHVKAKSTLAPHATSSLLAPRWPKKNGLLQSVPSAGLAVSPVGHRGVLHPTGTTVGIGLAANRQTFALHPQVQPAKGELSHSCYSSSSSYRSGALGCEKPTTLGSTRQLSHKGTPQGASRTMAKLAPQSGNHSRQKPKESREPVGENGALERGVNLPTNTTATAPSQPARSPAAAVLRPLMTFSPF</sequence>
<feature type="region of interest" description="Disordered" evidence="1">
    <location>
        <begin position="1"/>
        <end position="46"/>
    </location>
</feature>
<organism evidence="2 3">
    <name type="scientific">Blyttiomyces helicus</name>
    <dbReference type="NCBI Taxonomy" id="388810"/>
    <lineage>
        <taxon>Eukaryota</taxon>
        <taxon>Fungi</taxon>
        <taxon>Fungi incertae sedis</taxon>
        <taxon>Chytridiomycota</taxon>
        <taxon>Chytridiomycota incertae sedis</taxon>
        <taxon>Chytridiomycetes</taxon>
        <taxon>Chytridiomycetes incertae sedis</taxon>
        <taxon>Blyttiomyces</taxon>
    </lineage>
</organism>
<feature type="compositionally biased region" description="Polar residues" evidence="1">
    <location>
        <begin position="204"/>
        <end position="221"/>
    </location>
</feature>
<feature type="compositionally biased region" description="Polar residues" evidence="1">
    <location>
        <begin position="1"/>
        <end position="10"/>
    </location>
</feature>
<feature type="compositionally biased region" description="Low complexity" evidence="1">
    <location>
        <begin position="262"/>
        <end position="275"/>
    </location>
</feature>
<evidence type="ECO:0000313" key="2">
    <source>
        <dbReference type="EMBL" id="RKO89000.1"/>
    </source>
</evidence>
<dbReference type="EMBL" id="KZ996351">
    <property type="protein sequence ID" value="RKO89000.1"/>
    <property type="molecule type" value="Genomic_DNA"/>
</dbReference>
<dbReference type="AlphaFoldDB" id="A0A4P9WDG3"/>
<evidence type="ECO:0000256" key="1">
    <source>
        <dbReference type="SAM" id="MobiDB-lite"/>
    </source>
</evidence>
<accession>A0A4P9WDG3</accession>
<gene>
    <name evidence="2" type="ORF">BDK51DRAFT_46316</name>
</gene>
<protein>
    <submittedName>
        <fullName evidence="2">Uncharacterized protein</fullName>
    </submittedName>
</protein>
<proteinExistence type="predicted"/>
<name>A0A4P9WDG3_9FUNG</name>
<dbReference type="Proteomes" id="UP000269721">
    <property type="component" value="Unassembled WGS sequence"/>
</dbReference>
<evidence type="ECO:0000313" key="3">
    <source>
        <dbReference type="Proteomes" id="UP000269721"/>
    </source>
</evidence>